<dbReference type="Proteomes" id="UP000185192">
    <property type="component" value="Unassembled WGS sequence"/>
</dbReference>
<feature type="domain" description="Metallo-beta-lactamase" evidence="1">
    <location>
        <begin position="125"/>
        <end position="322"/>
    </location>
</feature>
<dbReference type="OrthoDB" id="9805728at2"/>
<dbReference type="EMBL" id="FSQW01000001">
    <property type="protein sequence ID" value="SIN64539.1"/>
    <property type="molecule type" value="Genomic_DNA"/>
</dbReference>
<dbReference type="InterPro" id="IPR036866">
    <property type="entry name" value="RibonucZ/Hydroxyglut_hydro"/>
</dbReference>
<keyword evidence="3" id="KW-1185">Reference proteome</keyword>
<dbReference type="Pfam" id="PF12706">
    <property type="entry name" value="Lactamase_B_2"/>
    <property type="match status" value="1"/>
</dbReference>
<dbReference type="GO" id="GO:0005737">
    <property type="term" value="C:cytoplasm"/>
    <property type="evidence" value="ECO:0007669"/>
    <property type="project" value="TreeGrafter"/>
</dbReference>
<evidence type="ECO:0000259" key="1">
    <source>
        <dbReference type="Pfam" id="PF12706"/>
    </source>
</evidence>
<reference evidence="3" key="1">
    <citation type="submission" date="2016-11" db="EMBL/GenBank/DDBJ databases">
        <authorList>
            <person name="Varghese N."/>
            <person name="Submissions S."/>
        </authorList>
    </citation>
    <scope>NUCLEOTIDE SEQUENCE [LARGE SCALE GENOMIC DNA]</scope>
    <source>
        <strain evidence="3">DSM 22363</strain>
    </source>
</reference>
<dbReference type="InterPro" id="IPR001279">
    <property type="entry name" value="Metallo-B-lactamas"/>
</dbReference>
<sequence>MRIIKGITKILILVLIIIGASVGLFMNFAPSVGGDVEGERLARVEKSPHHKDGEFDNVLPPSPTEPGWIREQIEGQFFGDEQRYPPAPIPLVEIPAGLFEAPVEPGLRAIWLGHASSYLEIDGVRILIDPVFSDYASPLQGMGPKRFHKSPIDLTNVPEVDAVLISHDHYDHLDMETIKALVAKGARIFVPLGAGTHLDRWDIPADAYTEFDWGQSQAINGVQIISTEARHYSGRGLMNQRETFWSSWTLIGPEHRAYYSGDTGYSGHFVRIAREYGPFDLSIIKIGAYGPGAAWTDVHMSAEDAVQAHVDLGAKEMLPVHWSTFNLGFHAWNEPIELARAAADKQNILMHAPRVGELVEAGTNFRSIVWWDLKAGEDARDR</sequence>
<organism evidence="2 3">
    <name type="scientific">Parasphingorhabdus marina DSM 22363</name>
    <dbReference type="NCBI Taxonomy" id="1123272"/>
    <lineage>
        <taxon>Bacteria</taxon>
        <taxon>Pseudomonadati</taxon>
        <taxon>Pseudomonadota</taxon>
        <taxon>Alphaproteobacteria</taxon>
        <taxon>Sphingomonadales</taxon>
        <taxon>Sphingomonadaceae</taxon>
        <taxon>Parasphingorhabdus</taxon>
    </lineage>
</organism>
<accession>A0A1N6D1C4</accession>
<evidence type="ECO:0000313" key="3">
    <source>
        <dbReference type="Proteomes" id="UP000185192"/>
    </source>
</evidence>
<protein>
    <submittedName>
        <fullName evidence="2">L-ascorbate metabolism protein UlaG, beta-lactamase superfamily</fullName>
    </submittedName>
</protein>
<dbReference type="Gene3D" id="3.60.15.10">
    <property type="entry name" value="Ribonuclease Z/Hydroxyacylglutathione hydrolase-like"/>
    <property type="match status" value="1"/>
</dbReference>
<dbReference type="RefSeq" id="WP_074204323.1">
    <property type="nucleotide sequence ID" value="NZ_FSQW01000001.1"/>
</dbReference>
<name>A0A1N6D1C4_9SPHN</name>
<dbReference type="PANTHER" id="PTHR15032:SF4">
    <property type="entry name" value="N-ACYL-PHOSPHATIDYLETHANOLAMINE-HYDROLYZING PHOSPHOLIPASE D"/>
    <property type="match status" value="1"/>
</dbReference>
<evidence type="ECO:0000313" key="2">
    <source>
        <dbReference type="EMBL" id="SIN64539.1"/>
    </source>
</evidence>
<dbReference type="SUPFAM" id="SSF56281">
    <property type="entry name" value="Metallo-hydrolase/oxidoreductase"/>
    <property type="match status" value="1"/>
</dbReference>
<dbReference type="STRING" id="1123272.SAMN02745824_1405"/>
<dbReference type="PANTHER" id="PTHR15032">
    <property type="entry name" value="N-ACYL-PHOSPHATIDYLETHANOLAMINE-HYDROLYZING PHOSPHOLIPASE D"/>
    <property type="match status" value="1"/>
</dbReference>
<gene>
    <name evidence="2" type="ORF">SAMN02745824_1405</name>
</gene>
<dbReference type="AlphaFoldDB" id="A0A1N6D1C4"/>
<proteinExistence type="predicted"/>